<gene>
    <name evidence="1" type="ORF">ABQ292_12285</name>
</gene>
<dbReference type="EMBL" id="JBFNXQ010000033">
    <property type="protein sequence ID" value="MEX5719138.1"/>
    <property type="molecule type" value="Genomic_DNA"/>
</dbReference>
<organism evidence="1 2">
    <name type="scientific">Geodermatophilus maliterrae</name>
    <dbReference type="NCBI Taxonomy" id="3162531"/>
    <lineage>
        <taxon>Bacteria</taxon>
        <taxon>Bacillati</taxon>
        <taxon>Actinomycetota</taxon>
        <taxon>Actinomycetes</taxon>
        <taxon>Geodermatophilales</taxon>
        <taxon>Geodermatophilaceae</taxon>
        <taxon>Geodermatophilus</taxon>
    </lineage>
</organism>
<comment type="caution">
    <text evidence="1">The sequence shown here is derived from an EMBL/GenBank/DDBJ whole genome shotgun (WGS) entry which is preliminary data.</text>
</comment>
<proteinExistence type="predicted"/>
<sequence length="69" mass="6849">MAPPSSVPTVLTGVHGREHPADVVRATPAGVPVHPAGTCDPRPLSDVERALLPGPGLPCARAGGAVVRG</sequence>
<dbReference type="Proteomes" id="UP001560045">
    <property type="component" value="Unassembled WGS sequence"/>
</dbReference>
<protein>
    <submittedName>
        <fullName evidence="1">Uncharacterized protein</fullName>
    </submittedName>
</protein>
<reference evidence="1 2" key="1">
    <citation type="submission" date="2024-06" db="EMBL/GenBank/DDBJ databases">
        <title>Draft genome sequence of Geodermatophilus badlandi, a novel member of the Geodermatophilaceae isolated from badland sedimentary rocks in the Red desert, Wyoming, USA.</title>
        <authorList>
            <person name="Ben Tekaya S."/>
            <person name="Nouioui I."/>
            <person name="Flores G.M."/>
            <person name="Shaal M.N."/>
            <person name="Bredoire F."/>
            <person name="Basile F."/>
            <person name="Van Diepen L."/>
            <person name="Ward N.L."/>
        </authorList>
    </citation>
    <scope>NUCLEOTIDE SEQUENCE [LARGE SCALE GENOMIC DNA]</scope>
    <source>
        <strain evidence="1 2">WL48A</strain>
    </source>
</reference>
<name>A0ABV3XEY9_9ACTN</name>
<keyword evidence="2" id="KW-1185">Reference proteome</keyword>
<dbReference type="RefSeq" id="WP_369206670.1">
    <property type="nucleotide sequence ID" value="NZ_JBFNXQ010000033.1"/>
</dbReference>
<evidence type="ECO:0000313" key="2">
    <source>
        <dbReference type="Proteomes" id="UP001560045"/>
    </source>
</evidence>
<evidence type="ECO:0000313" key="1">
    <source>
        <dbReference type="EMBL" id="MEX5719138.1"/>
    </source>
</evidence>
<accession>A0ABV3XEY9</accession>